<proteinExistence type="inferred from homology"/>
<evidence type="ECO:0000256" key="3">
    <source>
        <dbReference type="ARBA" id="ARBA00004406"/>
    </source>
</evidence>
<evidence type="ECO:0000313" key="13">
    <source>
        <dbReference type="EMBL" id="KAG8430253.1"/>
    </source>
</evidence>
<evidence type="ECO:0000256" key="1">
    <source>
        <dbReference type="ARBA" id="ARBA00001971"/>
    </source>
</evidence>
<evidence type="ECO:0000313" key="14">
    <source>
        <dbReference type="Proteomes" id="UP000812440"/>
    </source>
</evidence>
<dbReference type="OrthoDB" id="2789670at2759"/>
<comment type="caution">
    <text evidence="13">The sequence shown here is derived from an EMBL/GenBank/DDBJ whole genome shotgun (WGS) entry which is preliminary data.</text>
</comment>
<organism evidence="13 14">
    <name type="scientific">Hymenochirus boettgeri</name>
    <name type="common">Congo dwarf clawed frog</name>
    <dbReference type="NCBI Taxonomy" id="247094"/>
    <lineage>
        <taxon>Eukaryota</taxon>
        <taxon>Metazoa</taxon>
        <taxon>Chordata</taxon>
        <taxon>Craniata</taxon>
        <taxon>Vertebrata</taxon>
        <taxon>Euteleostomi</taxon>
        <taxon>Amphibia</taxon>
        <taxon>Batrachia</taxon>
        <taxon>Anura</taxon>
        <taxon>Pipoidea</taxon>
        <taxon>Pipidae</taxon>
        <taxon>Pipinae</taxon>
        <taxon>Hymenochirus</taxon>
    </lineage>
</organism>
<gene>
    <name evidence="13" type="ORF">GDO86_018151</name>
</gene>
<comment type="cofactor">
    <cofactor evidence="1">
        <name>heme</name>
        <dbReference type="ChEBI" id="CHEBI:30413"/>
    </cofactor>
</comment>
<keyword evidence="14" id="KW-1185">Reference proteome</keyword>
<evidence type="ECO:0000256" key="10">
    <source>
        <dbReference type="ARBA" id="ARBA00023004"/>
    </source>
</evidence>
<accession>A0A8T2IEG3</accession>
<evidence type="ECO:0000256" key="11">
    <source>
        <dbReference type="ARBA" id="ARBA00023033"/>
    </source>
</evidence>
<dbReference type="Gene3D" id="1.10.630.10">
    <property type="entry name" value="Cytochrome P450"/>
    <property type="match status" value="1"/>
</dbReference>
<dbReference type="GO" id="GO:0016712">
    <property type="term" value="F:oxidoreductase activity, acting on paired donors, with incorporation or reduction of molecular oxygen, reduced flavin or flavoprotein as one donor, and incorporation of one atom of oxygen"/>
    <property type="evidence" value="ECO:0007669"/>
    <property type="project" value="InterPro"/>
</dbReference>
<keyword evidence="7" id="KW-0256">Endoplasmic reticulum</keyword>
<dbReference type="PRINTS" id="PR01686">
    <property type="entry name" value="EP450ICYP2D"/>
</dbReference>
<keyword evidence="5" id="KW-0349">Heme</keyword>
<evidence type="ECO:0000256" key="6">
    <source>
        <dbReference type="ARBA" id="ARBA00022723"/>
    </source>
</evidence>
<evidence type="ECO:0000256" key="9">
    <source>
        <dbReference type="ARBA" id="ARBA00023002"/>
    </source>
</evidence>
<reference evidence="13" key="1">
    <citation type="thesis" date="2020" institute="ProQuest LLC" country="789 East Eisenhower Parkway, Ann Arbor, MI, USA">
        <title>Comparative Genomics and Chromosome Evolution.</title>
        <authorList>
            <person name="Mudd A.B."/>
        </authorList>
    </citation>
    <scope>NUCLEOTIDE SEQUENCE</scope>
    <source>
        <strain evidence="13">Female2</strain>
        <tissue evidence="13">Blood</tissue>
    </source>
</reference>
<evidence type="ECO:0000256" key="5">
    <source>
        <dbReference type="ARBA" id="ARBA00022617"/>
    </source>
</evidence>
<dbReference type="GO" id="GO:0019373">
    <property type="term" value="P:epoxygenase P450 pathway"/>
    <property type="evidence" value="ECO:0007669"/>
    <property type="project" value="TreeGrafter"/>
</dbReference>
<keyword evidence="11" id="KW-0503">Monooxygenase</keyword>
<keyword evidence="8" id="KW-0492">Microsome</keyword>
<keyword evidence="9" id="KW-0560">Oxidoreductase</keyword>
<comment type="subcellular location">
    <subcellularLocation>
        <location evidence="3">Endoplasmic reticulum membrane</location>
        <topology evidence="3">Peripheral membrane protein</topology>
    </subcellularLocation>
    <subcellularLocation>
        <location evidence="2">Microsome membrane</location>
        <topology evidence="2">Peripheral membrane protein</topology>
    </subcellularLocation>
</comment>
<dbReference type="Pfam" id="PF00067">
    <property type="entry name" value="p450"/>
    <property type="match status" value="1"/>
</dbReference>
<evidence type="ECO:0000256" key="8">
    <source>
        <dbReference type="ARBA" id="ARBA00022848"/>
    </source>
</evidence>
<protein>
    <submittedName>
        <fullName evidence="13">Uncharacterized protein</fullName>
    </submittedName>
</protein>
<dbReference type="Proteomes" id="UP000812440">
    <property type="component" value="Unassembled WGS sequence"/>
</dbReference>
<dbReference type="FunFam" id="1.10.630.10:FF:000238">
    <property type="entry name" value="Cytochrome P450 2A6"/>
    <property type="match status" value="1"/>
</dbReference>
<evidence type="ECO:0000256" key="7">
    <source>
        <dbReference type="ARBA" id="ARBA00022824"/>
    </source>
</evidence>
<dbReference type="GO" id="GO:0005506">
    <property type="term" value="F:iron ion binding"/>
    <property type="evidence" value="ECO:0007669"/>
    <property type="project" value="InterPro"/>
</dbReference>
<dbReference type="InterPro" id="IPR002401">
    <property type="entry name" value="Cyt_P450_E_grp-I"/>
</dbReference>
<dbReference type="AlphaFoldDB" id="A0A8T2IEG3"/>
<dbReference type="GO" id="GO:0006805">
    <property type="term" value="P:xenobiotic metabolic process"/>
    <property type="evidence" value="ECO:0007669"/>
    <property type="project" value="TreeGrafter"/>
</dbReference>
<comment type="similarity">
    <text evidence="4">Belongs to the cytochrome P450 family.</text>
</comment>
<dbReference type="InterPro" id="IPR001128">
    <property type="entry name" value="Cyt_P450"/>
</dbReference>
<evidence type="ECO:0000256" key="2">
    <source>
        <dbReference type="ARBA" id="ARBA00004174"/>
    </source>
</evidence>
<dbReference type="EMBL" id="JAACNH010001260">
    <property type="protein sequence ID" value="KAG8430253.1"/>
    <property type="molecule type" value="Genomic_DNA"/>
</dbReference>
<keyword evidence="10" id="KW-0408">Iron</keyword>
<dbReference type="GO" id="GO:0005789">
    <property type="term" value="C:endoplasmic reticulum membrane"/>
    <property type="evidence" value="ECO:0007669"/>
    <property type="project" value="UniProtKB-SubCell"/>
</dbReference>
<name>A0A8T2IEG3_9PIPI</name>
<dbReference type="InterPro" id="IPR050182">
    <property type="entry name" value="Cytochrome_P450_fam2"/>
</dbReference>
<keyword evidence="6" id="KW-0479">Metal-binding</keyword>
<dbReference type="GO" id="GO:0008392">
    <property type="term" value="F:arachidonate epoxygenase activity"/>
    <property type="evidence" value="ECO:0007669"/>
    <property type="project" value="TreeGrafter"/>
</dbReference>
<dbReference type="GO" id="GO:0020037">
    <property type="term" value="F:heme binding"/>
    <property type="evidence" value="ECO:0007669"/>
    <property type="project" value="InterPro"/>
</dbReference>
<sequence length="322" mass="36942">MGTFLILTLVLSVLFFVLLFTSIRRQQKRSQLLPRGPTPLPLLGNVTCFGSRGAMKCFPEFHRKYGKMFTVWLGTEPVVVLCGYDVVKDALVNHAEQFSGRPMYPVMHELTEGFSFISEGEHWRLFRRFLMSTLRNVGMGKKILEDRCLMEAEQLIEAMAETGGKPFNPIHLLSCAVANIISFTLFGQYFDYKDKKLQVLITNTRKNVINLFSIKSQICNIFPILLKLPFVLETMCKNSLYIQDYVKDQISFHKETLDTSNPRDFTDYFLLKIKEEKRAGDSPFCDTSLLMYITGILTAEIDTTSSTLKYCLSLIAQLHTFR</sequence>
<keyword evidence="12" id="KW-0472">Membrane</keyword>
<dbReference type="PANTHER" id="PTHR24300:SF389">
    <property type="entry name" value="CYTOCHROME P450 2C20"/>
    <property type="match status" value="1"/>
</dbReference>
<evidence type="ECO:0000256" key="12">
    <source>
        <dbReference type="ARBA" id="ARBA00023136"/>
    </source>
</evidence>
<dbReference type="InterPro" id="IPR036396">
    <property type="entry name" value="Cyt_P450_sf"/>
</dbReference>
<dbReference type="SUPFAM" id="SSF48264">
    <property type="entry name" value="Cytochrome P450"/>
    <property type="match status" value="1"/>
</dbReference>
<dbReference type="PRINTS" id="PR00463">
    <property type="entry name" value="EP450I"/>
</dbReference>
<dbReference type="PANTHER" id="PTHR24300">
    <property type="entry name" value="CYTOCHROME P450 508A4-RELATED"/>
    <property type="match status" value="1"/>
</dbReference>
<evidence type="ECO:0000256" key="4">
    <source>
        <dbReference type="ARBA" id="ARBA00010617"/>
    </source>
</evidence>
<dbReference type="InterPro" id="IPR008069">
    <property type="entry name" value="Cyt_P450_E_grp-I_CYP2D-like"/>
</dbReference>